<evidence type="ECO:0000256" key="1">
    <source>
        <dbReference type="ARBA" id="ARBA00000085"/>
    </source>
</evidence>
<evidence type="ECO:0000256" key="4">
    <source>
        <dbReference type="ARBA" id="ARBA00022679"/>
    </source>
</evidence>
<reference evidence="8" key="1">
    <citation type="submission" date="2019-08" db="EMBL/GenBank/DDBJ databases">
        <authorList>
            <person name="Kucharzyk K."/>
            <person name="Murdoch R.W."/>
            <person name="Higgins S."/>
            <person name="Loffler F."/>
        </authorList>
    </citation>
    <scope>NUCLEOTIDE SEQUENCE</scope>
</reference>
<dbReference type="SUPFAM" id="SSF55874">
    <property type="entry name" value="ATPase domain of HSP90 chaperone/DNA topoisomerase II/histidine kinase"/>
    <property type="match status" value="1"/>
</dbReference>
<protein>
    <recommendedName>
        <fullName evidence="2">histidine kinase</fullName>
        <ecNumber evidence="2">2.7.13.3</ecNumber>
    </recommendedName>
</protein>
<keyword evidence="3" id="KW-0597">Phosphoprotein</keyword>
<dbReference type="EC" id="2.7.13.3" evidence="2"/>
<evidence type="ECO:0000256" key="2">
    <source>
        <dbReference type="ARBA" id="ARBA00012438"/>
    </source>
</evidence>
<dbReference type="InterPro" id="IPR036890">
    <property type="entry name" value="HATPase_C_sf"/>
</dbReference>
<name>A0A645BPC3_9ZZZZ</name>
<dbReference type="GO" id="GO:0000155">
    <property type="term" value="F:phosphorelay sensor kinase activity"/>
    <property type="evidence" value="ECO:0007669"/>
    <property type="project" value="TreeGrafter"/>
</dbReference>
<dbReference type="InterPro" id="IPR050351">
    <property type="entry name" value="BphY/WalK/GraS-like"/>
</dbReference>
<dbReference type="GO" id="GO:0004721">
    <property type="term" value="F:phosphoprotein phosphatase activity"/>
    <property type="evidence" value="ECO:0007669"/>
    <property type="project" value="TreeGrafter"/>
</dbReference>
<dbReference type="InterPro" id="IPR004358">
    <property type="entry name" value="Sig_transdc_His_kin-like_C"/>
</dbReference>
<keyword evidence="4 8" id="KW-0808">Transferase</keyword>
<evidence type="ECO:0000259" key="7">
    <source>
        <dbReference type="PROSITE" id="PS50109"/>
    </source>
</evidence>
<dbReference type="EMBL" id="VSSQ01021408">
    <property type="protein sequence ID" value="MPM66978.1"/>
    <property type="molecule type" value="Genomic_DNA"/>
</dbReference>
<keyword evidence="5" id="KW-0418">Kinase</keyword>
<keyword evidence="6" id="KW-0902">Two-component regulatory system</keyword>
<dbReference type="Gene3D" id="3.30.565.10">
    <property type="entry name" value="Histidine kinase-like ATPase, C-terminal domain"/>
    <property type="match status" value="1"/>
</dbReference>
<dbReference type="InterPro" id="IPR003594">
    <property type="entry name" value="HATPase_dom"/>
</dbReference>
<comment type="catalytic activity">
    <reaction evidence="1">
        <text>ATP + protein L-histidine = ADP + protein N-phospho-L-histidine.</text>
        <dbReference type="EC" id="2.7.13.3"/>
    </reaction>
</comment>
<proteinExistence type="predicted"/>
<evidence type="ECO:0000256" key="6">
    <source>
        <dbReference type="ARBA" id="ARBA00023012"/>
    </source>
</evidence>
<comment type="caution">
    <text evidence="8">The sequence shown here is derived from an EMBL/GenBank/DDBJ whole genome shotgun (WGS) entry which is preliminary data.</text>
</comment>
<evidence type="ECO:0000313" key="8">
    <source>
        <dbReference type="EMBL" id="MPM66978.1"/>
    </source>
</evidence>
<evidence type="ECO:0000256" key="5">
    <source>
        <dbReference type="ARBA" id="ARBA00022777"/>
    </source>
</evidence>
<accession>A0A645BPC3</accession>
<evidence type="ECO:0000256" key="3">
    <source>
        <dbReference type="ARBA" id="ARBA00022553"/>
    </source>
</evidence>
<sequence length="81" mass="8961">MAYDGTIEVNDFGRGISKEEIDRITEPFYRIDRSRNKKNGGVGLGLALVKRIADAHNIRLVIESELGIGTTVLLSFPDVDN</sequence>
<dbReference type="AlphaFoldDB" id="A0A645BPC3"/>
<dbReference type="SMART" id="SM00387">
    <property type="entry name" value="HATPase_c"/>
    <property type="match status" value="1"/>
</dbReference>
<dbReference type="PANTHER" id="PTHR45453:SF1">
    <property type="entry name" value="PHOSPHATE REGULON SENSOR PROTEIN PHOR"/>
    <property type="match status" value="1"/>
</dbReference>
<dbReference type="PANTHER" id="PTHR45453">
    <property type="entry name" value="PHOSPHATE REGULON SENSOR PROTEIN PHOR"/>
    <property type="match status" value="1"/>
</dbReference>
<gene>
    <name evidence="8" type="primary">phoR_25</name>
    <name evidence="8" type="ORF">SDC9_113892</name>
</gene>
<dbReference type="InterPro" id="IPR005467">
    <property type="entry name" value="His_kinase_dom"/>
</dbReference>
<organism evidence="8">
    <name type="scientific">bioreactor metagenome</name>
    <dbReference type="NCBI Taxonomy" id="1076179"/>
    <lineage>
        <taxon>unclassified sequences</taxon>
        <taxon>metagenomes</taxon>
        <taxon>ecological metagenomes</taxon>
    </lineage>
</organism>
<dbReference type="PRINTS" id="PR00344">
    <property type="entry name" value="BCTRLSENSOR"/>
</dbReference>
<dbReference type="PROSITE" id="PS50109">
    <property type="entry name" value="HIS_KIN"/>
    <property type="match status" value="1"/>
</dbReference>
<dbReference type="GO" id="GO:0005886">
    <property type="term" value="C:plasma membrane"/>
    <property type="evidence" value="ECO:0007669"/>
    <property type="project" value="TreeGrafter"/>
</dbReference>
<feature type="domain" description="Histidine kinase" evidence="7">
    <location>
        <begin position="1"/>
        <end position="80"/>
    </location>
</feature>
<dbReference type="Pfam" id="PF02518">
    <property type="entry name" value="HATPase_c"/>
    <property type="match status" value="1"/>
</dbReference>
<dbReference type="GO" id="GO:0016036">
    <property type="term" value="P:cellular response to phosphate starvation"/>
    <property type="evidence" value="ECO:0007669"/>
    <property type="project" value="TreeGrafter"/>
</dbReference>